<accession>A0A8T0W9X9</accession>
<dbReference type="AlphaFoldDB" id="A0A8T0W9X9"/>
<gene>
    <name evidence="2" type="ORF">PVAP13_2KG364700</name>
</gene>
<dbReference type="EMBL" id="CM029039">
    <property type="protein sequence ID" value="KAG2643987.1"/>
    <property type="molecule type" value="Genomic_DNA"/>
</dbReference>
<feature type="compositionally biased region" description="Basic and acidic residues" evidence="1">
    <location>
        <begin position="22"/>
        <end position="36"/>
    </location>
</feature>
<dbReference type="Proteomes" id="UP000823388">
    <property type="component" value="Chromosome 2K"/>
</dbReference>
<keyword evidence="3" id="KW-1185">Reference proteome</keyword>
<name>A0A8T0W9X9_PANVG</name>
<proteinExistence type="predicted"/>
<protein>
    <submittedName>
        <fullName evidence="2">Uncharacterized protein</fullName>
    </submittedName>
</protein>
<sequence>MVEPVQVTAPAPAPAASTVVNKQEDLARHPAEKSRVDSAVASPSTIGGDRANPECMKLSVVTVVMERSDLLPGDYTTKYSTGFILISEKSYSMIFSSLPYNPSNVKKVTFKYHVIFEEGTAKFEAREVFYDEDHKFIILIARTNKEYAAVNFRDGLPNRELVFTIGAMAGTKLNSASKTAPIKALIGRLGIYKGEVITPICDAVNLKNGKESWSEMYFELSCDVHDRMVTLTNIDGERRRLTSDTVRSAPVFSLSNEFIGLIYSHGMCHDVKVGLHRKSIITLIKKMCGRDNWKDVLKGAAKVYLEAEAKKTC</sequence>
<evidence type="ECO:0000313" key="3">
    <source>
        <dbReference type="Proteomes" id="UP000823388"/>
    </source>
</evidence>
<dbReference type="OrthoDB" id="719302at2759"/>
<feature type="region of interest" description="Disordered" evidence="1">
    <location>
        <begin position="1"/>
        <end position="48"/>
    </location>
</feature>
<evidence type="ECO:0000313" key="2">
    <source>
        <dbReference type="EMBL" id="KAG2643988.1"/>
    </source>
</evidence>
<dbReference type="EMBL" id="CM029039">
    <property type="protein sequence ID" value="KAG2643988.1"/>
    <property type="molecule type" value="Genomic_DNA"/>
</dbReference>
<evidence type="ECO:0000256" key="1">
    <source>
        <dbReference type="SAM" id="MobiDB-lite"/>
    </source>
</evidence>
<comment type="caution">
    <text evidence="2">The sequence shown here is derived from an EMBL/GenBank/DDBJ whole genome shotgun (WGS) entry which is preliminary data.</text>
</comment>
<organism evidence="2 3">
    <name type="scientific">Panicum virgatum</name>
    <name type="common">Blackwell switchgrass</name>
    <dbReference type="NCBI Taxonomy" id="38727"/>
    <lineage>
        <taxon>Eukaryota</taxon>
        <taxon>Viridiplantae</taxon>
        <taxon>Streptophyta</taxon>
        <taxon>Embryophyta</taxon>
        <taxon>Tracheophyta</taxon>
        <taxon>Spermatophyta</taxon>
        <taxon>Magnoliopsida</taxon>
        <taxon>Liliopsida</taxon>
        <taxon>Poales</taxon>
        <taxon>Poaceae</taxon>
        <taxon>PACMAD clade</taxon>
        <taxon>Panicoideae</taxon>
        <taxon>Panicodae</taxon>
        <taxon>Paniceae</taxon>
        <taxon>Panicinae</taxon>
        <taxon>Panicum</taxon>
        <taxon>Panicum sect. Hiantes</taxon>
    </lineage>
</organism>
<reference evidence="2" key="1">
    <citation type="submission" date="2020-05" db="EMBL/GenBank/DDBJ databases">
        <title>WGS assembly of Panicum virgatum.</title>
        <authorList>
            <person name="Lovell J.T."/>
            <person name="Jenkins J."/>
            <person name="Shu S."/>
            <person name="Juenger T.E."/>
            <person name="Schmutz J."/>
        </authorList>
    </citation>
    <scope>NUCLEOTIDE SEQUENCE</scope>
    <source>
        <strain evidence="2">AP13</strain>
    </source>
</reference>